<organism evidence="1">
    <name type="scientific">marine sediment metagenome</name>
    <dbReference type="NCBI Taxonomy" id="412755"/>
    <lineage>
        <taxon>unclassified sequences</taxon>
        <taxon>metagenomes</taxon>
        <taxon>ecological metagenomes</taxon>
    </lineage>
</organism>
<protein>
    <submittedName>
        <fullName evidence="1">Uncharacterized protein</fullName>
    </submittedName>
</protein>
<evidence type="ECO:0000313" key="1">
    <source>
        <dbReference type="EMBL" id="GAG28454.1"/>
    </source>
</evidence>
<feature type="non-terminal residue" evidence="1">
    <location>
        <position position="54"/>
    </location>
</feature>
<name>X0WC16_9ZZZZ</name>
<sequence length="54" mass="5862">MARVSDLHVGFFGYGYPLLEPTDSVEGVAVASLVDVGLMKLDALIGRGSRRDFY</sequence>
<proteinExistence type="predicted"/>
<reference evidence="1" key="1">
    <citation type="journal article" date="2014" name="Front. Microbiol.">
        <title>High frequency of phylogenetically diverse reductive dehalogenase-homologous genes in deep subseafloor sedimentary metagenomes.</title>
        <authorList>
            <person name="Kawai M."/>
            <person name="Futagami T."/>
            <person name="Toyoda A."/>
            <person name="Takaki Y."/>
            <person name="Nishi S."/>
            <person name="Hori S."/>
            <person name="Arai W."/>
            <person name="Tsubouchi T."/>
            <person name="Morono Y."/>
            <person name="Uchiyama I."/>
            <person name="Ito T."/>
            <person name="Fujiyama A."/>
            <person name="Inagaki F."/>
            <person name="Takami H."/>
        </authorList>
    </citation>
    <scope>NUCLEOTIDE SEQUENCE</scope>
    <source>
        <strain evidence="1">Expedition CK06-06</strain>
    </source>
</reference>
<dbReference type="AlphaFoldDB" id="X0WC16"/>
<gene>
    <name evidence="1" type="ORF">S01H1_73168</name>
</gene>
<dbReference type="EMBL" id="BARS01048874">
    <property type="protein sequence ID" value="GAG28454.1"/>
    <property type="molecule type" value="Genomic_DNA"/>
</dbReference>
<accession>X0WC16</accession>
<comment type="caution">
    <text evidence="1">The sequence shown here is derived from an EMBL/GenBank/DDBJ whole genome shotgun (WGS) entry which is preliminary data.</text>
</comment>